<reference evidence="7 8" key="1">
    <citation type="journal article" date="2016" name="Nat. Commun.">
        <title>Thousands of microbial genomes shed light on interconnected biogeochemical processes in an aquifer system.</title>
        <authorList>
            <person name="Anantharaman K."/>
            <person name="Brown C.T."/>
            <person name="Hug L.A."/>
            <person name="Sharon I."/>
            <person name="Castelle C.J."/>
            <person name="Probst A.J."/>
            <person name="Thomas B.C."/>
            <person name="Singh A."/>
            <person name="Wilkins M.J."/>
            <person name="Karaoz U."/>
            <person name="Brodie E.L."/>
            <person name="Williams K.H."/>
            <person name="Hubbard S.S."/>
            <person name="Banfield J.F."/>
        </authorList>
    </citation>
    <scope>NUCLEOTIDE SEQUENCE [LARGE SCALE GENOMIC DNA]</scope>
</reference>
<dbReference type="Proteomes" id="UP000176854">
    <property type="component" value="Unassembled WGS sequence"/>
</dbReference>
<proteinExistence type="predicted"/>
<evidence type="ECO:0000313" key="8">
    <source>
        <dbReference type="Proteomes" id="UP000176854"/>
    </source>
</evidence>
<dbReference type="PANTHER" id="PTHR43646:SF2">
    <property type="entry name" value="GLYCOSYLTRANSFERASE 2-LIKE DOMAIN-CONTAINING PROTEIN"/>
    <property type="match status" value="1"/>
</dbReference>
<dbReference type="InterPro" id="IPR029044">
    <property type="entry name" value="Nucleotide-diphossugar_trans"/>
</dbReference>
<comment type="subcellular location">
    <subcellularLocation>
        <location evidence="1">Cell membrane</location>
    </subcellularLocation>
</comment>
<evidence type="ECO:0000256" key="1">
    <source>
        <dbReference type="ARBA" id="ARBA00004236"/>
    </source>
</evidence>
<keyword evidence="4" id="KW-0808">Transferase</keyword>
<evidence type="ECO:0000256" key="4">
    <source>
        <dbReference type="ARBA" id="ARBA00022679"/>
    </source>
</evidence>
<dbReference type="AlphaFoldDB" id="A0A1F5ZA71"/>
<evidence type="ECO:0000313" key="7">
    <source>
        <dbReference type="EMBL" id="OGG09057.1"/>
    </source>
</evidence>
<keyword evidence="3" id="KW-0328">Glycosyltransferase</keyword>
<keyword evidence="5" id="KW-0472">Membrane</keyword>
<name>A0A1F5ZA71_9BACT</name>
<feature type="domain" description="Glycosyltransferase 2-like" evidence="6">
    <location>
        <begin position="8"/>
        <end position="129"/>
    </location>
</feature>
<dbReference type="GO" id="GO:0016757">
    <property type="term" value="F:glycosyltransferase activity"/>
    <property type="evidence" value="ECO:0007669"/>
    <property type="project" value="UniProtKB-KW"/>
</dbReference>
<dbReference type="GO" id="GO:0005886">
    <property type="term" value="C:plasma membrane"/>
    <property type="evidence" value="ECO:0007669"/>
    <property type="project" value="UniProtKB-SubCell"/>
</dbReference>
<evidence type="ECO:0000256" key="2">
    <source>
        <dbReference type="ARBA" id="ARBA00022475"/>
    </source>
</evidence>
<organism evidence="7 8">
    <name type="scientific">Candidatus Gottesmanbacteria bacterium RBG_16_43_7</name>
    <dbReference type="NCBI Taxonomy" id="1798373"/>
    <lineage>
        <taxon>Bacteria</taxon>
        <taxon>Candidatus Gottesmaniibacteriota</taxon>
    </lineage>
</organism>
<evidence type="ECO:0000256" key="3">
    <source>
        <dbReference type="ARBA" id="ARBA00022676"/>
    </source>
</evidence>
<gene>
    <name evidence="7" type="ORF">A2154_03425</name>
</gene>
<dbReference type="Pfam" id="PF00535">
    <property type="entry name" value="Glycos_transf_2"/>
    <property type="match status" value="1"/>
</dbReference>
<keyword evidence="2" id="KW-1003">Cell membrane</keyword>
<evidence type="ECO:0000256" key="5">
    <source>
        <dbReference type="ARBA" id="ARBA00023136"/>
    </source>
</evidence>
<dbReference type="SUPFAM" id="SSF53448">
    <property type="entry name" value="Nucleotide-diphospho-sugar transferases"/>
    <property type="match status" value="1"/>
</dbReference>
<dbReference type="Gene3D" id="3.90.550.10">
    <property type="entry name" value="Spore Coat Polysaccharide Biosynthesis Protein SpsA, Chain A"/>
    <property type="match status" value="1"/>
</dbReference>
<dbReference type="STRING" id="1798373.A2154_03425"/>
<evidence type="ECO:0000259" key="6">
    <source>
        <dbReference type="Pfam" id="PF00535"/>
    </source>
</evidence>
<dbReference type="InterPro" id="IPR001173">
    <property type="entry name" value="Glyco_trans_2-like"/>
</dbReference>
<comment type="caution">
    <text evidence="7">The sequence shown here is derived from an EMBL/GenBank/DDBJ whole genome shotgun (WGS) entry which is preliminary data.</text>
</comment>
<protein>
    <recommendedName>
        <fullName evidence="6">Glycosyltransferase 2-like domain-containing protein</fullName>
    </recommendedName>
</protein>
<dbReference type="EMBL" id="MFJC01000029">
    <property type="protein sequence ID" value="OGG09057.1"/>
    <property type="molecule type" value="Genomic_DNA"/>
</dbReference>
<accession>A0A1F5ZA71</accession>
<dbReference type="PANTHER" id="PTHR43646">
    <property type="entry name" value="GLYCOSYLTRANSFERASE"/>
    <property type="match status" value="1"/>
</dbReference>
<sequence>MKVRPRFSIIIPTLNEEQYLPVLLKSLAVQTSQDFEVIIADGTSTDRTVEIARSFKNKLPKLSIVISQTANLPLQRNLGAKNASGNWLVFADADGLLLPYFIERITDFVEHSKATVFTTWFRPDSEVPGDALITLLANISIEMSVIIKRPHAPGPLTIIERNAFFSVGGFDENVKYLEDYDLSYRLRKQRGIGLEVLRETLCIWSLRRLRTKGTLRYAQTYAKSALSVIINKPLRNLPGYIMGGQVYDQKKKPLTEPVIKSFQEKLRKLYKEFF</sequence>